<keyword evidence="2" id="KW-1185">Reference proteome</keyword>
<organism evidence="1 2">
    <name type="scientific">Plantactinospora alkalitolerans</name>
    <dbReference type="NCBI Taxonomy" id="2789879"/>
    <lineage>
        <taxon>Bacteria</taxon>
        <taxon>Bacillati</taxon>
        <taxon>Actinomycetota</taxon>
        <taxon>Actinomycetes</taxon>
        <taxon>Micromonosporales</taxon>
        <taxon>Micromonosporaceae</taxon>
        <taxon>Plantactinospora</taxon>
    </lineage>
</organism>
<accession>A0ABS0H4B3</accession>
<gene>
    <name evidence="1" type="ORF">I0C86_30670</name>
</gene>
<protein>
    <recommendedName>
        <fullName evidence="3">Uma2 family endonuclease</fullName>
    </recommendedName>
</protein>
<comment type="caution">
    <text evidence="1">The sequence shown here is derived from an EMBL/GenBank/DDBJ whole genome shotgun (WGS) entry which is preliminary data.</text>
</comment>
<reference evidence="1 2" key="1">
    <citation type="submission" date="2020-11" db="EMBL/GenBank/DDBJ databases">
        <title>A novel isolate from a Black sea contaminated sediment with potential to produce alkanes: Plantactinospora alkalitolerans sp. nov.</title>
        <authorList>
            <person name="Carro L."/>
            <person name="Veyisoglu A."/>
            <person name="Guven K."/>
            <person name="Schumann P."/>
            <person name="Klenk H.-P."/>
            <person name="Sahin N."/>
        </authorList>
    </citation>
    <scope>NUCLEOTIDE SEQUENCE [LARGE SCALE GENOMIC DNA]</scope>
    <source>
        <strain evidence="1 2">S1510</strain>
    </source>
</reference>
<evidence type="ECO:0008006" key="3">
    <source>
        <dbReference type="Google" id="ProtNLM"/>
    </source>
</evidence>
<evidence type="ECO:0000313" key="2">
    <source>
        <dbReference type="Proteomes" id="UP000638560"/>
    </source>
</evidence>
<evidence type="ECO:0000313" key="1">
    <source>
        <dbReference type="EMBL" id="MBF9133295.1"/>
    </source>
</evidence>
<name>A0ABS0H4B3_9ACTN</name>
<dbReference type="Proteomes" id="UP000638560">
    <property type="component" value="Unassembled WGS sequence"/>
</dbReference>
<proteinExistence type="predicted"/>
<sequence>MAMPAQLDPLVDFDGMWTTQLADRYLPLPELPTARYECINGRLVMAPAEVGANSYGEMALAHLLRPTAQAAGFYV</sequence>
<dbReference type="RefSeq" id="WP_196204806.1">
    <property type="nucleotide sequence ID" value="NZ_JADPUN010000264.1"/>
</dbReference>
<dbReference type="EMBL" id="JADPUN010000264">
    <property type="protein sequence ID" value="MBF9133295.1"/>
    <property type="molecule type" value="Genomic_DNA"/>
</dbReference>